<dbReference type="InterPro" id="IPR036412">
    <property type="entry name" value="HAD-like_sf"/>
</dbReference>
<comment type="catalytic activity">
    <reaction evidence="16">
        <text>Cu(+)(in) + ATP + H2O = Cu(+)(out) + ADP + phosphate + H(+)</text>
        <dbReference type="Rhea" id="RHEA:25792"/>
        <dbReference type="ChEBI" id="CHEBI:15377"/>
        <dbReference type="ChEBI" id="CHEBI:15378"/>
        <dbReference type="ChEBI" id="CHEBI:30616"/>
        <dbReference type="ChEBI" id="CHEBI:43474"/>
        <dbReference type="ChEBI" id="CHEBI:49552"/>
        <dbReference type="ChEBI" id="CHEBI:456216"/>
        <dbReference type="EC" id="7.2.2.8"/>
    </reaction>
</comment>
<evidence type="ECO:0000256" key="14">
    <source>
        <dbReference type="ARBA" id="ARBA00023065"/>
    </source>
</evidence>
<keyword evidence="20" id="KW-1185">Reference proteome</keyword>
<feature type="transmembrane region" description="Helical" evidence="17">
    <location>
        <begin position="646"/>
        <end position="666"/>
    </location>
</feature>
<dbReference type="NCBIfam" id="TIGR01494">
    <property type="entry name" value="ATPase_P-type"/>
    <property type="match status" value="2"/>
</dbReference>
<evidence type="ECO:0000256" key="15">
    <source>
        <dbReference type="ARBA" id="ARBA00023136"/>
    </source>
</evidence>
<feature type="transmembrane region" description="Helical" evidence="17">
    <location>
        <begin position="117"/>
        <end position="135"/>
    </location>
</feature>
<gene>
    <name evidence="19" type="ORF">BVG16_02960</name>
</gene>
<evidence type="ECO:0000256" key="5">
    <source>
        <dbReference type="ARBA" id="ARBA00022553"/>
    </source>
</evidence>
<evidence type="ECO:0000313" key="19">
    <source>
        <dbReference type="EMBL" id="OPA81292.1"/>
    </source>
</evidence>
<dbReference type="InterPro" id="IPR001757">
    <property type="entry name" value="P_typ_ATPase"/>
</dbReference>
<dbReference type="GO" id="GO:0140581">
    <property type="term" value="F:P-type monovalent copper transporter activity"/>
    <property type="evidence" value="ECO:0007669"/>
    <property type="project" value="UniProtKB-EC"/>
</dbReference>
<keyword evidence="11" id="KW-1278">Translocase</keyword>
<dbReference type="InterPro" id="IPR023299">
    <property type="entry name" value="ATPase_P-typ_cyto_dom_N"/>
</dbReference>
<keyword evidence="12 17" id="KW-1133">Transmembrane helix</keyword>
<dbReference type="FunFam" id="2.70.150.10:FF:000002">
    <property type="entry name" value="Copper-transporting ATPase 1, putative"/>
    <property type="match status" value="1"/>
</dbReference>
<keyword evidence="14" id="KW-0406">Ion transport</keyword>
<dbReference type="Pfam" id="PF00122">
    <property type="entry name" value="E1-E2_ATPase"/>
    <property type="match status" value="1"/>
</dbReference>
<dbReference type="InterPro" id="IPR027256">
    <property type="entry name" value="P-typ_ATPase_IB"/>
</dbReference>
<organism evidence="19 20">
    <name type="scientific">Paenibacillus selenitireducens</name>
    <dbReference type="NCBI Taxonomy" id="1324314"/>
    <lineage>
        <taxon>Bacteria</taxon>
        <taxon>Bacillati</taxon>
        <taxon>Bacillota</taxon>
        <taxon>Bacilli</taxon>
        <taxon>Bacillales</taxon>
        <taxon>Paenibacillaceae</taxon>
        <taxon>Paenibacillus</taxon>
    </lineage>
</organism>
<evidence type="ECO:0000256" key="4">
    <source>
        <dbReference type="ARBA" id="ARBA00022448"/>
    </source>
</evidence>
<dbReference type="SUPFAM" id="SSF81653">
    <property type="entry name" value="Calcium ATPase, transduction domain A"/>
    <property type="match status" value="1"/>
</dbReference>
<dbReference type="GO" id="GO:0005507">
    <property type="term" value="F:copper ion binding"/>
    <property type="evidence" value="ECO:0007669"/>
    <property type="project" value="TreeGrafter"/>
</dbReference>
<name>A0A1T2XN91_9BACL</name>
<sequence>MKKKENDTNLNISQQKKRLLIAAILSFPLLWVMISHFAWAGNMYIPAFLLNPWVQFVLATPVQFWIGRTFYIGAYKALRKGIANMDVLVVLGTTAAYVFSLSATLKWMHQYHHMPGIYFETSALLITLVLLGKLLESLAKGKTSAPIRALMKLAPTHATILKEGVQQQVTVCDIQVGDHLIVEPGEQIPVDGSIIEGESTVDESMLTGESMPIDKKTGDLVRGASRNLSHRMVMRAERIGKDTILAKMIKVVEDAQNSKTAIQRVADSISSVYVPIVVVLAILTFGLWYMVFQAGDLAAALEAGISVLVIACPCALGLATPSSIMAGSGRAAEMGVLFKSAEFLESTHEVDMLVLDITGTITEGKPELTDIYVEPIGDAVTKELTEAKILQFIVFAEQQSENPFARAIIQGLQQNNVELPSEYMQIDQFEYLPGFGIRAMVNGHTVVIGARRLFNREHISYLTAEARLAALESEGKSTILIAIDGKFCGILAVKDSIKSTSAQAIARLKQMGIEVILMTNDHRRTAHAIAAEVGIVHVLPEVLSSEKAEEVRALQTEGHQVAMVGEGLHDRLALAIADIGITIGSGSDVAMEAGDVSIMRGDLNSIADAILVSHKTMNNIKQNLFWAVVYNIIGIPIAAFGLLAPWVAGAAMALSTISVVLNALALQKVRIK</sequence>
<dbReference type="PRINTS" id="PR00119">
    <property type="entry name" value="CATATPASE"/>
</dbReference>
<keyword evidence="5" id="KW-0597">Phosphoprotein</keyword>
<dbReference type="InterPro" id="IPR023298">
    <property type="entry name" value="ATPase_P-typ_TM_dom_sf"/>
</dbReference>
<keyword evidence="8 17" id="KW-0547">Nucleotide-binding</keyword>
<dbReference type="PANTHER" id="PTHR43520:SF8">
    <property type="entry name" value="P-TYPE CU(+) TRANSPORTER"/>
    <property type="match status" value="1"/>
</dbReference>
<dbReference type="RefSeq" id="WP_078497023.1">
    <property type="nucleotide sequence ID" value="NZ_MSZX01000001.1"/>
</dbReference>
<dbReference type="OrthoDB" id="2490855at2"/>
<feature type="domain" description="P-type ATPase A" evidence="18">
    <location>
        <begin position="152"/>
        <end position="253"/>
    </location>
</feature>
<dbReference type="AlphaFoldDB" id="A0A1T2XN91"/>
<feature type="transmembrane region" description="Helical" evidence="17">
    <location>
        <begin position="87"/>
        <end position="105"/>
    </location>
</feature>
<feature type="transmembrane region" description="Helical" evidence="17">
    <location>
        <begin position="623"/>
        <end position="640"/>
    </location>
</feature>
<dbReference type="CDD" id="cd02094">
    <property type="entry name" value="P-type_ATPase_Cu-like"/>
    <property type="match status" value="1"/>
</dbReference>
<dbReference type="EC" id="7.2.2.8" evidence="3"/>
<evidence type="ECO:0000256" key="17">
    <source>
        <dbReference type="RuleBase" id="RU362081"/>
    </source>
</evidence>
<dbReference type="Gene3D" id="3.40.1110.10">
    <property type="entry name" value="Calcium-transporting ATPase, cytoplasmic domain N"/>
    <property type="match status" value="1"/>
</dbReference>
<dbReference type="Pfam" id="PF00702">
    <property type="entry name" value="Hydrolase"/>
    <property type="match status" value="1"/>
</dbReference>
<reference evidence="19 20" key="1">
    <citation type="submission" date="2017-01" db="EMBL/GenBank/DDBJ databases">
        <title>Genome analysis of Paenibacillus selenitrireducens ES3-24.</title>
        <authorList>
            <person name="Xu D."/>
            <person name="Yao R."/>
            <person name="Zheng S."/>
        </authorList>
    </citation>
    <scope>NUCLEOTIDE SEQUENCE [LARGE SCALE GENOMIC DNA]</scope>
    <source>
        <strain evidence="19 20">ES3-24</strain>
    </source>
</reference>
<evidence type="ECO:0000256" key="16">
    <source>
        <dbReference type="ARBA" id="ARBA00049289"/>
    </source>
</evidence>
<dbReference type="SUPFAM" id="SSF56784">
    <property type="entry name" value="HAD-like"/>
    <property type="match status" value="1"/>
</dbReference>
<evidence type="ECO:0000256" key="3">
    <source>
        <dbReference type="ARBA" id="ARBA00012517"/>
    </source>
</evidence>
<keyword evidence="15 17" id="KW-0472">Membrane</keyword>
<dbReference type="GO" id="GO:0016887">
    <property type="term" value="F:ATP hydrolysis activity"/>
    <property type="evidence" value="ECO:0007669"/>
    <property type="project" value="InterPro"/>
</dbReference>
<dbReference type="SUPFAM" id="SSF81665">
    <property type="entry name" value="Calcium ATPase, transmembrane domain M"/>
    <property type="match status" value="1"/>
</dbReference>
<keyword evidence="7 17" id="KW-0479">Metal-binding</keyword>
<feature type="transmembrane region" description="Helical" evidence="17">
    <location>
        <begin position="45"/>
        <end position="66"/>
    </location>
</feature>
<evidence type="ECO:0000256" key="2">
    <source>
        <dbReference type="ARBA" id="ARBA00006024"/>
    </source>
</evidence>
<keyword evidence="9" id="KW-0187">Copper transport</keyword>
<keyword evidence="17" id="KW-1003">Cell membrane</keyword>
<dbReference type="PRINTS" id="PR00943">
    <property type="entry name" value="CUATPASE"/>
</dbReference>
<dbReference type="Proteomes" id="UP000190188">
    <property type="component" value="Unassembled WGS sequence"/>
</dbReference>
<dbReference type="GO" id="GO:0043682">
    <property type="term" value="F:P-type divalent copper transporter activity"/>
    <property type="evidence" value="ECO:0007669"/>
    <property type="project" value="TreeGrafter"/>
</dbReference>
<dbReference type="NCBIfam" id="TIGR01525">
    <property type="entry name" value="ATPase-IB_hvy"/>
    <property type="match status" value="1"/>
</dbReference>
<keyword evidence="4" id="KW-0813">Transport</keyword>
<keyword evidence="10 17" id="KW-0067">ATP-binding</keyword>
<dbReference type="Gene3D" id="3.40.50.1000">
    <property type="entry name" value="HAD superfamily/HAD-like"/>
    <property type="match status" value="1"/>
</dbReference>
<dbReference type="STRING" id="1324314.BVG16_02960"/>
<evidence type="ECO:0000256" key="9">
    <source>
        <dbReference type="ARBA" id="ARBA00022796"/>
    </source>
</evidence>
<dbReference type="InterPro" id="IPR008250">
    <property type="entry name" value="ATPase_P-typ_transduc_dom_A_sf"/>
</dbReference>
<dbReference type="PANTHER" id="PTHR43520">
    <property type="entry name" value="ATP7, ISOFORM B"/>
    <property type="match status" value="1"/>
</dbReference>
<feature type="transmembrane region" description="Helical" evidence="17">
    <location>
        <begin position="20"/>
        <end position="39"/>
    </location>
</feature>
<comment type="similarity">
    <text evidence="2 17">Belongs to the cation transport ATPase (P-type) (TC 3.A.3) family. Type IB subfamily.</text>
</comment>
<dbReference type="Gene3D" id="2.70.150.10">
    <property type="entry name" value="Calcium-transporting ATPase, cytoplasmic transduction domain A"/>
    <property type="match status" value="1"/>
</dbReference>
<dbReference type="GO" id="GO:0005524">
    <property type="term" value="F:ATP binding"/>
    <property type="evidence" value="ECO:0007669"/>
    <property type="project" value="UniProtKB-UniRule"/>
</dbReference>
<dbReference type="InterPro" id="IPR023214">
    <property type="entry name" value="HAD_sf"/>
</dbReference>
<evidence type="ECO:0000256" key="11">
    <source>
        <dbReference type="ARBA" id="ARBA00022967"/>
    </source>
</evidence>
<evidence type="ECO:0000259" key="18">
    <source>
        <dbReference type="Pfam" id="PF00122"/>
    </source>
</evidence>
<comment type="subcellular location">
    <subcellularLocation>
        <location evidence="1">Cell membrane</location>
        <topology evidence="1">Multi-pass membrane protein</topology>
    </subcellularLocation>
</comment>
<dbReference type="NCBIfam" id="TIGR01511">
    <property type="entry name" value="ATPase-IB1_Cu"/>
    <property type="match status" value="1"/>
</dbReference>
<comment type="caution">
    <text evidence="19">The sequence shown here is derived from an EMBL/GenBank/DDBJ whole genome shotgun (WGS) entry which is preliminary data.</text>
</comment>
<keyword evidence="13" id="KW-0186">Copper</keyword>
<protein>
    <recommendedName>
        <fullName evidence="3">P-type Cu(+) transporter</fullName>
        <ecNumber evidence="3">7.2.2.8</ecNumber>
    </recommendedName>
</protein>
<evidence type="ECO:0000256" key="7">
    <source>
        <dbReference type="ARBA" id="ARBA00022723"/>
    </source>
</evidence>
<evidence type="ECO:0000256" key="8">
    <source>
        <dbReference type="ARBA" id="ARBA00022741"/>
    </source>
</evidence>
<feature type="transmembrane region" description="Helical" evidence="17">
    <location>
        <begin position="297"/>
        <end position="320"/>
    </location>
</feature>
<dbReference type="EMBL" id="MSZX01000001">
    <property type="protein sequence ID" value="OPA81292.1"/>
    <property type="molecule type" value="Genomic_DNA"/>
</dbReference>
<feature type="transmembrane region" description="Helical" evidence="17">
    <location>
        <begin position="272"/>
        <end position="291"/>
    </location>
</feature>
<proteinExistence type="inferred from homology"/>
<evidence type="ECO:0000313" key="20">
    <source>
        <dbReference type="Proteomes" id="UP000190188"/>
    </source>
</evidence>
<evidence type="ECO:0000256" key="12">
    <source>
        <dbReference type="ARBA" id="ARBA00022989"/>
    </source>
</evidence>
<dbReference type="GO" id="GO:0005886">
    <property type="term" value="C:plasma membrane"/>
    <property type="evidence" value="ECO:0007669"/>
    <property type="project" value="UniProtKB-SubCell"/>
</dbReference>
<accession>A0A1T2XN91</accession>
<dbReference type="GO" id="GO:0055070">
    <property type="term" value="P:copper ion homeostasis"/>
    <property type="evidence" value="ECO:0007669"/>
    <property type="project" value="TreeGrafter"/>
</dbReference>
<evidence type="ECO:0000256" key="1">
    <source>
        <dbReference type="ARBA" id="ARBA00004651"/>
    </source>
</evidence>
<dbReference type="InterPro" id="IPR059000">
    <property type="entry name" value="ATPase_P-type_domA"/>
</dbReference>
<evidence type="ECO:0000256" key="6">
    <source>
        <dbReference type="ARBA" id="ARBA00022692"/>
    </source>
</evidence>
<evidence type="ECO:0000256" key="10">
    <source>
        <dbReference type="ARBA" id="ARBA00022840"/>
    </source>
</evidence>
<evidence type="ECO:0000256" key="13">
    <source>
        <dbReference type="ARBA" id="ARBA00023008"/>
    </source>
</evidence>
<keyword evidence="6 17" id="KW-0812">Transmembrane</keyword>